<comment type="caution">
    <text evidence="2">The sequence shown here is derived from an EMBL/GenBank/DDBJ whole genome shotgun (WGS) entry which is preliminary data.</text>
</comment>
<protein>
    <submittedName>
        <fullName evidence="2">Uncharacterized protein</fullName>
    </submittedName>
</protein>
<proteinExistence type="predicted"/>
<dbReference type="EMBL" id="BMVN01000063">
    <property type="protein sequence ID" value="GHA67846.1"/>
    <property type="molecule type" value="Genomic_DNA"/>
</dbReference>
<feature type="region of interest" description="Disordered" evidence="1">
    <location>
        <begin position="103"/>
        <end position="129"/>
    </location>
</feature>
<name>A0ABQ3DDB5_9ACTN</name>
<organism evidence="2 3">
    <name type="scientific">Streptomyces canarius</name>
    <dbReference type="NCBI Taxonomy" id="285453"/>
    <lineage>
        <taxon>Bacteria</taxon>
        <taxon>Bacillati</taxon>
        <taxon>Actinomycetota</taxon>
        <taxon>Actinomycetes</taxon>
        <taxon>Kitasatosporales</taxon>
        <taxon>Streptomycetaceae</taxon>
        <taxon>Streptomyces</taxon>
    </lineage>
</organism>
<keyword evidence="3" id="KW-1185">Reference proteome</keyword>
<dbReference type="Proteomes" id="UP000653644">
    <property type="component" value="Unassembled WGS sequence"/>
</dbReference>
<evidence type="ECO:0000313" key="2">
    <source>
        <dbReference type="EMBL" id="GHA67846.1"/>
    </source>
</evidence>
<reference evidence="3" key="1">
    <citation type="journal article" date="2019" name="Int. J. Syst. Evol. Microbiol.">
        <title>The Global Catalogue of Microorganisms (GCM) 10K type strain sequencing project: providing services to taxonomists for standard genome sequencing and annotation.</title>
        <authorList>
            <consortium name="The Broad Institute Genomics Platform"/>
            <consortium name="The Broad Institute Genome Sequencing Center for Infectious Disease"/>
            <person name="Wu L."/>
            <person name="Ma J."/>
        </authorList>
    </citation>
    <scope>NUCLEOTIDE SEQUENCE [LARGE SCALE GENOMIC DNA]</scope>
    <source>
        <strain evidence="3">JCM 4733</strain>
    </source>
</reference>
<accession>A0ABQ3DDB5</accession>
<evidence type="ECO:0000313" key="3">
    <source>
        <dbReference type="Proteomes" id="UP000653644"/>
    </source>
</evidence>
<evidence type="ECO:0000256" key="1">
    <source>
        <dbReference type="SAM" id="MobiDB-lite"/>
    </source>
</evidence>
<gene>
    <name evidence="2" type="ORF">GCM10010345_84390</name>
</gene>
<sequence length="159" mass="16161">MSGRDVAEFLDVDVDQLAGVFAFVAADDAARGPVQVGQAGRPVAGWDPVHGRGHQTEQVCDAGRSPPSQDTDLDDPPLGAGREPARAVVQAAGAVGHPRFAQRPVAIGPPLSSGGRDLEAFGGPSQRPAALDHAAGQTQAAGLGQGCVTVSIAWNSGRR</sequence>
<feature type="region of interest" description="Disordered" evidence="1">
    <location>
        <begin position="41"/>
        <end position="83"/>
    </location>
</feature>